<name>A0ABT2M5D0_9MYCO</name>
<dbReference type="InterPro" id="IPR012074">
    <property type="entry name" value="GAF_ANTAR"/>
</dbReference>
<dbReference type="EMBL" id="JAODWD010000001">
    <property type="protein sequence ID" value="MCT7657472.1"/>
    <property type="molecule type" value="Genomic_DNA"/>
</dbReference>
<evidence type="ECO:0000259" key="5">
    <source>
        <dbReference type="PROSITE" id="PS50921"/>
    </source>
</evidence>
<dbReference type="RefSeq" id="WP_260991518.1">
    <property type="nucleotide sequence ID" value="NZ_JAODWD010000001.1"/>
</dbReference>
<dbReference type="InterPro" id="IPR011006">
    <property type="entry name" value="CheY-like_superfamily"/>
</dbReference>
<keyword evidence="1" id="KW-0808">Transferase</keyword>
<evidence type="ECO:0000256" key="4">
    <source>
        <dbReference type="ARBA" id="ARBA00023163"/>
    </source>
</evidence>
<evidence type="ECO:0000256" key="3">
    <source>
        <dbReference type="ARBA" id="ARBA00023015"/>
    </source>
</evidence>
<dbReference type="Proteomes" id="UP001206639">
    <property type="component" value="Unassembled WGS sequence"/>
</dbReference>
<dbReference type="SMART" id="SM00065">
    <property type="entry name" value="GAF"/>
    <property type="match status" value="1"/>
</dbReference>
<dbReference type="Gene3D" id="3.30.450.40">
    <property type="match status" value="1"/>
</dbReference>
<sequence length="262" mass="28216">MSTHLLAPLMAKLATTAEAIEGLRDLFAAEEPLDDIAARVTETAVAAIPHADAVSITVLSWPQARTAACTHDLASELDHQQYASGRGPCLEAASQRAPARAEIGEEHSRWPEFVEAAQRLGIRASLSVPLLIVGSAEEQELVGSLNIYSRTASAFEPYDAELIRLYTFAAGQAISNAKRWQHSRDTVTQLETALLSRSDIDMAKGALIALHGCEPSEAFAKLVAESQRRNIKVHKVALELLDSMKASEGLAQKNLGSRRAGI</sequence>
<evidence type="ECO:0000313" key="7">
    <source>
        <dbReference type="Proteomes" id="UP001206639"/>
    </source>
</evidence>
<evidence type="ECO:0000256" key="1">
    <source>
        <dbReference type="ARBA" id="ARBA00022679"/>
    </source>
</evidence>
<reference evidence="7" key="1">
    <citation type="submission" date="2023-07" db="EMBL/GenBank/DDBJ databases">
        <authorList>
            <person name="Deng Y."/>
            <person name="Zhang Y.-Q."/>
        </authorList>
    </citation>
    <scope>NUCLEOTIDE SEQUENCE [LARGE SCALE GENOMIC DNA]</scope>
    <source>
        <strain evidence="7">CPCC 205710</strain>
    </source>
</reference>
<dbReference type="Pfam" id="PF01590">
    <property type="entry name" value="GAF"/>
    <property type="match status" value="1"/>
</dbReference>
<dbReference type="SUPFAM" id="SSF55781">
    <property type="entry name" value="GAF domain-like"/>
    <property type="match status" value="1"/>
</dbReference>
<protein>
    <submittedName>
        <fullName evidence="6">GAF and ANTAR domain-containing protein</fullName>
    </submittedName>
</protein>
<dbReference type="InterPro" id="IPR029016">
    <property type="entry name" value="GAF-like_dom_sf"/>
</dbReference>
<comment type="caution">
    <text evidence="6">The sequence shown here is derived from an EMBL/GenBank/DDBJ whole genome shotgun (WGS) entry which is preliminary data.</text>
</comment>
<dbReference type="SMART" id="SM01012">
    <property type="entry name" value="ANTAR"/>
    <property type="match status" value="1"/>
</dbReference>
<keyword evidence="2" id="KW-0418">Kinase</keyword>
<dbReference type="Pfam" id="PF03861">
    <property type="entry name" value="ANTAR"/>
    <property type="match status" value="1"/>
</dbReference>
<accession>A0ABT2M5D0</accession>
<dbReference type="InterPro" id="IPR003018">
    <property type="entry name" value="GAF"/>
</dbReference>
<keyword evidence="3" id="KW-0805">Transcription regulation</keyword>
<dbReference type="PIRSF" id="PIRSF036625">
    <property type="entry name" value="GAF_ANTAR"/>
    <property type="match status" value="1"/>
</dbReference>
<keyword evidence="4" id="KW-0804">Transcription</keyword>
<gene>
    <name evidence="6" type="ORF">N4S67_03445</name>
</gene>
<proteinExistence type="predicted"/>
<dbReference type="InterPro" id="IPR036388">
    <property type="entry name" value="WH-like_DNA-bd_sf"/>
</dbReference>
<organism evidence="6 7">
    <name type="scientific">Mycobacterium deserti</name>
    <dbReference type="NCBI Taxonomy" id="2978347"/>
    <lineage>
        <taxon>Bacteria</taxon>
        <taxon>Bacillati</taxon>
        <taxon>Actinomycetota</taxon>
        <taxon>Actinomycetes</taxon>
        <taxon>Mycobacteriales</taxon>
        <taxon>Mycobacteriaceae</taxon>
        <taxon>Mycobacterium</taxon>
    </lineage>
</organism>
<dbReference type="Gene3D" id="1.10.10.10">
    <property type="entry name" value="Winged helix-like DNA-binding domain superfamily/Winged helix DNA-binding domain"/>
    <property type="match status" value="1"/>
</dbReference>
<dbReference type="PROSITE" id="PS50921">
    <property type="entry name" value="ANTAR"/>
    <property type="match status" value="1"/>
</dbReference>
<feature type="domain" description="ANTAR" evidence="5">
    <location>
        <begin position="180"/>
        <end position="241"/>
    </location>
</feature>
<evidence type="ECO:0000256" key="2">
    <source>
        <dbReference type="ARBA" id="ARBA00022777"/>
    </source>
</evidence>
<evidence type="ECO:0000313" key="6">
    <source>
        <dbReference type="EMBL" id="MCT7657472.1"/>
    </source>
</evidence>
<dbReference type="SUPFAM" id="SSF52172">
    <property type="entry name" value="CheY-like"/>
    <property type="match status" value="1"/>
</dbReference>
<dbReference type="InterPro" id="IPR005561">
    <property type="entry name" value="ANTAR"/>
</dbReference>
<keyword evidence="7" id="KW-1185">Reference proteome</keyword>